<evidence type="ECO:0000256" key="1">
    <source>
        <dbReference type="SAM" id="Phobius"/>
    </source>
</evidence>
<feature type="transmembrane region" description="Helical" evidence="1">
    <location>
        <begin position="122"/>
        <end position="143"/>
    </location>
</feature>
<dbReference type="InterPro" id="IPR003675">
    <property type="entry name" value="Rce1/LyrA-like_dom"/>
</dbReference>
<dbReference type="GO" id="GO:0080120">
    <property type="term" value="P:CAAX-box protein maturation"/>
    <property type="evidence" value="ECO:0007669"/>
    <property type="project" value="UniProtKB-ARBA"/>
</dbReference>
<dbReference type="PANTHER" id="PTHR36435">
    <property type="entry name" value="SLR1288 PROTEIN"/>
    <property type="match status" value="1"/>
</dbReference>
<keyword evidence="1" id="KW-1133">Transmembrane helix</keyword>
<dbReference type="Pfam" id="PF02517">
    <property type="entry name" value="Rce1-like"/>
    <property type="match status" value="1"/>
</dbReference>
<dbReference type="Proteomes" id="UP000037326">
    <property type="component" value="Unassembled WGS sequence"/>
</dbReference>
<accession>A0A0K9FBA1</accession>
<keyword evidence="1" id="KW-0812">Transmembrane</keyword>
<dbReference type="PANTHER" id="PTHR36435:SF1">
    <property type="entry name" value="CAAX AMINO TERMINAL PROTEASE FAMILY PROTEIN"/>
    <property type="match status" value="1"/>
</dbReference>
<evidence type="ECO:0000313" key="3">
    <source>
        <dbReference type="EMBL" id="KMY31874.1"/>
    </source>
</evidence>
<organism evidence="3 4">
    <name type="scientific">Lysinibacillus xylanilyticus</name>
    <dbReference type="NCBI Taxonomy" id="582475"/>
    <lineage>
        <taxon>Bacteria</taxon>
        <taxon>Bacillati</taxon>
        <taxon>Bacillota</taxon>
        <taxon>Bacilli</taxon>
        <taxon>Bacillales</taxon>
        <taxon>Bacillaceae</taxon>
        <taxon>Lysinibacillus</taxon>
    </lineage>
</organism>
<evidence type="ECO:0000313" key="4">
    <source>
        <dbReference type="Proteomes" id="UP000037326"/>
    </source>
</evidence>
<dbReference type="OrthoDB" id="9779573at2"/>
<dbReference type="AlphaFoldDB" id="A0A0K9FBA1"/>
<comment type="caution">
    <text evidence="3">The sequence shown here is derived from an EMBL/GenBank/DDBJ whole genome shotgun (WGS) entry which is preliminary data.</text>
</comment>
<feature type="transmembrane region" description="Helical" evidence="1">
    <location>
        <begin position="150"/>
        <end position="170"/>
    </location>
</feature>
<keyword evidence="1" id="KW-0472">Membrane</keyword>
<dbReference type="InterPro" id="IPR052710">
    <property type="entry name" value="CAAX_protease"/>
</dbReference>
<protein>
    <recommendedName>
        <fullName evidence="2">CAAX prenyl protease 2/Lysostaphin resistance protein A-like domain-containing protein</fullName>
    </recommendedName>
</protein>
<dbReference type="GO" id="GO:0004175">
    <property type="term" value="F:endopeptidase activity"/>
    <property type="evidence" value="ECO:0007669"/>
    <property type="project" value="UniProtKB-ARBA"/>
</dbReference>
<feature type="transmembrane region" description="Helical" evidence="1">
    <location>
        <begin position="82"/>
        <end position="102"/>
    </location>
</feature>
<feature type="transmembrane region" description="Helical" evidence="1">
    <location>
        <begin position="176"/>
        <end position="198"/>
    </location>
</feature>
<name>A0A0K9FBA1_9BACI</name>
<dbReference type="EMBL" id="LFXJ01000005">
    <property type="protein sequence ID" value="KMY31874.1"/>
    <property type="molecule type" value="Genomic_DNA"/>
</dbReference>
<dbReference type="RefSeq" id="WP_049664688.1">
    <property type="nucleotide sequence ID" value="NZ_LFXJ01000005.1"/>
</dbReference>
<sequence>MNEITTLKERRKAGWILASISSMLSLSVIFWYVTNPKKFIENGLGYSPEIYLNLPMWFFTAFIVIGYISYTMFAIPLVKSNLFTFSWLKLIGIWAAIVSGIVEEVVFRHLLMEYVLSTGFSNLSQVIISGIVFGIAHGAWMLLRGEMEIALPAILSTTILGCLLAMLYIYTGRSTFAPIVAHILINMVIEPWLMLAAISGKWQLNKNSW</sequence>
<proteinExistence type="predicted"/>
<evidence type="ECO:0000259" key="2">
    <source>
        <dbReference type="Pfam" id="PF02517"/>
    </source>
</evidence>
<dbReference type="PATRIC" id="fig|582475.4.peg.816"/>
<feature type="domain" description="CAAX prenyl protease 2/Lysostaphin resistance protein A-like" evidence="2">
    <location>
        <begin position="87"/>
        <end position="188"/>
    </location>
</feature>
<reference evidence="4" key="1">
    <citation type="submission" date="2015-07" db="EMBL/GenBank/DDBJ databases">
        <authorList>
            <consortium name="Consortium for Microbial Forensics and Genomics (microFORGE)"/>
            <person name="Knight B.M."/>
            <person name="Roberts D.P."/>
            <person name="Lin D."/>
            <person name="Hari K."/>
            <person name="Fletcher J."/>
            <person name="Melcher U."/>
            <person name="Blagden T."/>
            <person name="Winegar R.A."/>
        </authorList>
    </citation>
    <scope>NUCLEOTIDE SEQUENCE [LARGE SCALE GENOMIC DNA]</scope>
    <source>
        <strain evidence="4">DSM 23493</strain>
    </source>
</reference>
<feature type="transmembrane region" description="Helical" evidence="1">
    <location>
        <begin position="54"/>
        <end position="75"/>
    </location>
</feature>
<feature type="transmembrane region" description="Helical" evidence="1">
    <location>
        <begin position="12"/>
        <end position="34"/>
    </location>
</feature>
<gene>
    <name evidence="3" type="ORF">ACZ11_06705</name>
</gene>
<dbReference type="GeneID" id="96597965"/>